<dbReference type="AlphaFoldDB" id="A0A813MSQ4"/>
<dbReference type="PANTHER" id="PTHR46246:SF1">
    <property type="entry name" value="GUANOSINE-3',5'-BIS(DIPHOSPHATE) 3'-PYROPHOSPHOHYDROLASE MESH1"/>
    <property type="match status" value="1"/>
</dbReference>
<evidence type="ECO:0000259" key="8">
    <source>
        <dbReference type="PROSITE" id="PS51831"/>
    </source>
</evidence>
<dbReference type="SUPFAM" id="SSF109604">
    <property type="entry name" value="HD-domain/PDEase-like"/>
    <property type="match status" value="2"/>
</dbReference>
<sequence length="192" mass="22214">MEKFMHALQFAAHKHRFQKRKDSDGTPYINHPIGVAHILSNEAGIKDIDLLIVALLHDTVEDTETTHEELQQEFGTRIADLVAELTDDKNLPKAEHLVAELTDDKNLPKAERKRLQILNAKQLSSDAIIVRLADKIYNLRDLNRDTPVGWSEQRVKEYFEWSVQIARQLAGHNAQMDEILKDLFRQRNVQFE</sequence>
<evidence type="ECO:0000256" key="7">
    <source>
        <dbReference type="ARBA" id="ARBA00047968"/>
    </source>
</evidence>
<comment type="caution">
    <text evidence="9">The sequence shown here is derived from an EMBL/GenBank/DDBJ whole genome shotgun (WGS) entry which is preliminary data.</text>
</comment>
<dbReference type="InterPro" id="IPR006674">
    <property type="entry name" value="HD_domain"/>
</dbReference>
<dbReference type="GO" id="GO:0008893">
    <property type="term" value="F:guanosine-3',5'-bis(diphosphate) 3'-diphosphatase activity"/>
    <property type="evidence" value="ECO:0007669"/>
    <property type="project" value="UniProtKB-EC"/>
</dbReference>
<evidence type="ECO:0000313" key="9">
    <source>
        <dbReference type="EMBL" id="CAF0724952.1"/>
    </source>
</evidence>
<gene>
    <name evidence="9" type="ORF">JYZ213_LOCUS682</name>
</gene>
<evidence type="ECO:0000313" key="10">
    <source>
        <dbReference type="Proteomes" id="UP000663845"/>
    </source>
</evidence>
<comment type="similarity">
    <text evidence="3">Belongs to the MESH1 family.</text>
</comment>
<evidence type="ECO:0000256" key="3">
    <source>
        <dbReference type="ARBA" id="ARBA00038354"/>
    </source>
</evidence>
<dbReference type="Gene3D" id="1.10.3210.10">
    <property type="entry name" value="Hypothetical protein af1432"/>
    <property type="match status" value="2"/>
</dbReference>
<dbReference type="EMBL" id="CAJNOG010000003">
    <property type="protein sequence ID" value="CAF0724952.1"/>
    <property type="molecule type" value="Genomic_DNA"/>
</dbReference>
<evidence type="ECO:0000256" key="2">
    <source>
        <dbReference type="ARBA" id="ARBA00037781"/>
    </source>
</evidence>
<name>A0A813MSQ4_9BILA</name>
<organism evidence="9 10">
    <name type="scientific">Adineta steineri</name>
    <dbReference type="NCBI Taxonomy" id="433720"/>
    <lineage>
        <taxon>Eukaryota</taxon>
        <taxon>Metazoa</taxon>
        <taxon>Spiralia</taxon>
        <taxon>Gnathifera</taxon>
        <taxon>Rotifera</taxon>
        <taxon>Eurotatoria</taxon>
        <taxon>Bdelloidea</taxon>
        <taxon>Adinetida</taxon>
        <taxon>Adinetidae</taxon>
        <taxon>Adineta</taxon>
    </lineage>
</organism>
<feature type="domain" description="HD" evidence="8">
    <location>
        <begin position="28"/>
        <end position="139"/>
    </location>
</feature>
<dbReference type="SMART" id="SM00471">
    <property type="entry name" value="HDc"/>
    <property type="match status" value="1"/>
</dbReference>
<proteinExistence type="inferred from homology"/>
<evidence type="ECO:0000256" key="6">
    <source>
        <dbReference type="ARBA" id="ARBA00041770"/>
    </source>
</evidence>
<protein>
    <recommendedName>
        <fullName evidence="4">Guanosine-3',5'-bis(diphosphate) 3'-pyrophosphohydrolase MESH1</fullName>
        <ecNumber evidence="1">3.1.7.2</ecNumber>
    </recommendedName>
    <alternativeName>
        <fullName evidence="5">Metazoan SpoT homolog 1</fullName>
    </alternativeName>
    <alternativeName>
        <fullName evidence="6">Penta-phosphate guanosine-3'-pyrophosphohydrolase</fullName>
    </alternativeName>
</protein>
<dbReference type="Pfam" id="PF13328">
    <property type="entry name" value="HD_4"/>
    <property type="match status" value="1"/>
</dbReference>
<evidence type="ECO:0000256" key="1">
    <source>
        <dbReference type="ARBA" id="ARBA00024387"/>
    </source>
</evidence>
<evidence type="ECO:0000256" key="4">
    <source>
        <dbReference type="ARBA" id="ARBA00040793"/>
    </source>
</evidence>
<evidence type="ECO:0000256" key="5">
    <source>
        <dbReference type="ARBA" id="ARBA00041464"/>
    </source>
</evidence>
<dbReference type="CDD" id="cd00077">
    <property type="entry name" value="HDc"/>
    <property type="match status" value="1"/>
</dbReference>
<reference evidence="9" key="1">
    <citation type="submission" date="2021-02" db="EMBL/GenBank/DDBJ databases">
        <authorList>
            <person name="Nowell W R."/>
        </authorList>
    </citation>
    <scope>NUCLEOTIDE SEQUENCE</scope>
</reference>
<accession>A0A813MSQ4</accession>
<comment type="catalytic activity">
    <reaction evidence="7">
        <text>guanosine 3',5'-bis(diphosphate) + H2O = GDP + diphosphate + H(+)</text>
        <dbReference type="Rhea" id="RHEA:14253"/>
        <dbReference type="ChEBI" id="CHEBI:15377"/>
        <dbReference type="ChEBI" id="CHEBI:15378"/>
        <dbReference type="ChEBI" id="CHEBI:33019"/>
        <dbReference type="ChEBI" id="CHEBI:58189"/>
        <dbReference type="ChEBI" id="CHEBI:77828"/>
        <dbReference type="EC" id="3.1.7.2"/>
    </reaction>
</comment>
<dbReference type="EC" id="3.1.7.2" evidence="1"/>
<comment type="function">
    <text evidence="2">ppGpp hydrolyzing enzyme involved in starvation response.</text>
</comment>
<dbReference type="InterPro" id="IPR003607">
    <property type="entry name" value="HD/PDEase_dom"/>
</dbReference>
<dbReference type="PANTHER" id="PTHR46246">
    <property type="entry name" value="GUANOSINE-3',5'-BIS(DIPHOSPHATE) 3'-PYROPHOSPHOHYDROLASE MESH1"/>
    <property type="match status" value="1"/>
</dbReference>
<dbReference type="Proteomes" id="UP000663845">
    <property type="component" value="Unassembled WGS sequence"/>
</dbReference>
<dbReference type="PROSITE" id="PS51831">
    <property type="entry name" value="HD"/>
    <property type="match status" value="1"/>
</dbReference>
<dbReference type="InterPro" id="IPR052194">
    <property type="entry name" value="MESH1"/>
</dbReference>